<keyword evidence="2" id="KW-1185">Reference proteome</keyword>
<accession>A0A2H9TH94</accession>
<reference evidence="1 2" key="1">
    <citation type="submission" date="2016-10" db="EMBL/GenBank/DDBJ databases">
        <title>The genome of Paramicrosporidium saccamoebae is the missing link in understanding Cryptomycota and Microsporidia evolution.</title>
        <authorList>
            <person name="Quandt C.A."/>
            <person name="Beaudet D."/>
            <person name="Corsaro D."/>
            <person name="Michel R."/>
            <person name="Corradi N."/>
            <person name="James T."/>
        </authorList>
    </citation>
    <scope>NUCLEOTIDE SEQUENCE [LARGE SCALE GENOMIC DNA]</scope>
    <source>
        <strain evidence="1 2">KSL3</strain>
    </source>
</reference>
<name>A0A2H9TH94_9FUNG</name>
<organism evidence="1 2">
    <name type="scientific">Paramicrosporidium saccamoebae</name>
    <dbReference type="NCBI Taxonomy" id="1246581"/>
    <lineage>
        <taxon>Eukaryota</taxon>
        <taxon>Fungi</taxon>
        <taxon>Fungi incertae sedis</taxon>
        <taxon>Cryptomycota</taxon>
        <taxon>Cryptomycota incertae sedis</taxon>
        <taxon>Paramicrosporidium</taxon>
    </lineage>
</organism>
<evidence type="ECO:0000313" key="2">
    <source>
        <dbReference type="Proteomes" id="UP000240830"/>
    </source>
</evidence>
<dbReference type="EMBL" id="MTSL01000189">
    <property type="protein sequence ID" value="PJF17142.1"/>
    <property type="molecule type" value="Genomic_DNA"/>
</dbReference>
<protein>
    <submittedName>
        <fullName evidence="1">Uncharacterized protein</fullName>
    </submittedName>
</protein>
<sequence length="324" mass="36741">MFLDKWSYTAVRTSQHQELAQDYEKVRNYVNMHLHMADPVSLMQAVVKESIEYETPIDAYTLGWTWHPNYSMCEDESRAAAQLVSHMLQKSKFNVNKLLEIASTLRCTLLPEHDVTASLLYQAMDVPLKDKKLLGIMAPDSSRMAKRALEYYLAAIRAHMLAGMRESAVHTLVEGYPRFQGDPRYQEELLHLCKSDLSLSADTMTFQIINRVGYKRVNQVPADIQGAIHNILSLAVAKRMRDVHELMPKETRRLVSQGASGRDSKRNENIDTLLDVFEMVACTLENIIDDIYAALSSAQKQKRKLDICAVMAVDQSEIVCSLSG</sequence>
<comment type="caution">
    <text evidence="1">The sequence shown here is derived from an EMBL/GenBank/DDBJ whole genome shotgun (WGS) entry which is preliminary data.</text>
</comment>
<proteinExistence type="predicted"/>
<dbReference type="Proteomes" id="UP000240830">
    <property type="component" value="Unassembled WGS sequence"/>
</dbReference>
<evidence type="ECO:0000313" key="1">
    <source>
        <dbReference type="EMBL" id="PJF17142.1"/>
    </source>
</evidence>
<gene>
    <name evidence="1" type="ORF">PSACC_03036</name>
</gene>
<dbReference type="AlphaFoldDB" id="A0A2H9TH94"/>